<gene>
    <name evidence="4" type="ORF">WR25_06884</name>
</gene>
<feature type="compositionally biased region" description="Polar residues" evidence="3">
    <location>
        <begin position="376"/>
        <end position="392"/>
    </location>
</feature>
<reference evidence="4 5" key="1">
    <citation type="journal article" date="2017" name="Curr. Biol.">
        <title>Genome architecture and evolution of a unichromosomal asexual nematode.</title>
        <authorList>
            <person name="Fradin H."/>
            <person name="Zegar C."/>
            <person name="Gutwein M."/>
            <person name="Lucas J."/>
            <person name="Kovtun M."/>
            <person name="Corcoran D."/>
            <person name="Baugh L.R."/>
            <person name="Kiontke K."/>
            <person name="Gunsalus K."/>
            <person name="Fitch D.H."/>
            <person name="Piano F."/>
        </authorList>
    </citation>
    <scope>NUCLEOTIDE SEQUENCE [LARGE SCALE GENOMIC DNA]</scope>
    <source>
        <strain evidence="4">PF1309</strain>
    </source>
</reference>
<keyword evidence="2" id="KW-0963">Cytoplasm</keyword>
<comment type="subcellular location">
    <subcellularLocation>
        <location evidence="1">Cytoplasm</location>
    </subcellularLocation>
</comment>
<evidence type="ECO:0000256" key="1">
    <source>
        <dbReference type="ARBA" id="ARBA00004496"/>
    </source>
</evidence>
<feature type="compositionally biased region" description="Basic and acidic residues" evidence="3">
    <location>
        <begin position="165"/>
        <end position="175"/>
    </location>
</feature>
<feature type="compositionally biased region" description="Polar residues" evidence="3">
    <location>
        <begin position="628"/>
        <end position="637"/>
    </location>
</feature>
<dbReference type="AlphaFoldDB" id="A0A2A2L3X9"/>
<feature type="region of interest" description="Disordered" evidence="3">
    <location>
        <begin position="1"/>
        <end position="247"/>
    </location>
</feature>
<feature type="region of interest" description="Disordered" evidence="3">
    <location>
        <begin position="887"/>
        <end position="910"/>
    </location>
</feature>
<dbReference type="Pfam" id="PF10477">
    <property type="entry name" value="EIF4E-T"/>
    <property type="match status" value="1"/>
</dbReference>
<feature type="region of interest" description="Disordered" evidence="3">
    <location>
        <begin position="612"/>
        <end position="647"/>
    </location>
</feature>
<feature type="compositionally biased region" description="Low complexity" evidence="3">
    <location>
        <begin position="490"/>
        <end position="507"/>
    </location>
</feature>
<feature type="compositionally biased region" description="Low complexity" evidence="3">
    <location>
        <begin position="587"/>
        <end position="597"/>
    </location>
</feature>
<dbReference type="GO" id="GO:0003729">
    <property type="term" value="F:mRNA binding"/>
    <property type="evidence" value="ECO:0007669"/>
    <property type="project" value="TreeGrafter"/>
</dbReference>
<evidence type="ECO:0000313" key="5">
    <source>
        <dbReference type="Proteomes" id="UP000218231"/>
    </source>
</evidence>
<feature type="region of interest" description="Disordered" evidence="3">
    <location>
        <begin position="314"/>
        <end position="363"/>
    </location>
</feature>
<feature type="compositionally biased region" description="Polar residues" evidence="3">
    <location>
        <begin position="189"/>
        <end position="199"/>
    </location>
</feature>
<evidence type="ECO:0000256" key="3">
    <source>
        <dbReference type="SAM" id="MobiDB-lite"/>
    </source>
</evidence>
<dbReference type="GO" id="GO:0005634">
    <property type="term" value="C:nucleus"/>
    <property type="evidence" value="ECO:0007669"/>
    <property type="project" value="TreeGrafter"/>
</dbReference>
<dbReference type="GO" id="GO:0036464">
    <property type="term" value="C:cytoplasmic ribonucleoprotein granule"/>
    <property type="evidence" value="ECO:0007669"/>
    <property type="project" value="UniProtKB-ARBA"/>
</dbReference>
<feature type="compositionally biased region" description="Basic and acidic residues" evidence="3">
    <location>
        <begin position="39"/>
        <end position="59"/>
    </location>
</feature>
<comment type="caution">
    <text evidence="4">The sequence shown here is derived from an EMBL/GenBank/DDBJ whole genome shotgun (WGS) entry which is preliminary data.</text>
</comment>
<dbReference type="GO" id="GO:0017148">
    <property type="term" value="P:negative regulation of translation"/>
    <property type="evidence" value="ECO:0007669"/>
    <property type="project" value="TreeGrafter"/>
</dbReference>
<feature type="region of interest" description="Disordered" evidence="3">
    <location>
        <begin position="721"/>
        <end position="759"/>
    </location>
</feature>
<dbReference type="OrthoDB" id="8916892at2759"/>
<protein>
    <submittedName>
        <fullName evidence="4">Uncharacterized protein</fullName>
    </submittedName>
</protein>
<accession>A0A2A2L3X9</accession>
<feature type="region of interest" description="Disordered" evidence="3">
    <location>
        <begin position="587"/>
        <end position="606"/>
    </location>
</feature>
<organism evidence="4 5">
    <name type="scientific">Diploscapter pachys</name>
    <dbReference type="NCBI Taxonomy" id="2018661"/>
    <lineage>
        <taxon>Eukaryota</taxon>
        <taxon>Metazoa</taxon>
        <taxon>Ecdysozoa</taxon>
        <taxon>Nematoda</taxon>
        <taxon>Chromadorea</taxon>
        <taxon>Rhabditida</taxon>
        <taxon>Rhabditina</taxon>
        <taxon>Rhabditomorpha</taxon>
        <taxon>Rhabditoidea</taxon>
        <taxon>Rhabditidae</taxon>
        <taxon>Diploscapter</taxon>
    </lineage>
</organism>
<name>A0A2A2L3X9_9BILA</name>
<feature type="compositionally biased region" description="Low complexity" evidence="3">
    <location>
        <begin position="722"/>
        <end position="749"/>
    </location>
</feature>
<feature type="region of interest" description="Disordered" evidence="3">
    <location>
        <begin position="461"/>
        <end position="507"/>
    </location>
</feature>
<dbReference type="STRING" id="2018661.A0A2A2L3X9"/>
<keyword evidence="5" id="KW-1185">Reference proteome</keyword>
<proteinExistence type="predicted"/>
<sequence>MQELKKSKKLQEALNSGAVDENSGLSPQRRGFSSGCRAPQEDKERSSAKEAGKDKDNGDRLGSTKARNWRSGSSGGASASAAGNENIKFSNTKTDFQLPFQKKDGDRTAGGTKSSVWRTAGSETGKAGQDTKNIGKKYAKDDRSMMMNEKLPEWADGTTTMDDMIELKGFEEPVKKTRRGQRKKENGRGDSTSRPTSRGNADDETANKKKEETPDSVDENSKSSGVTGIAGASETGPDKSAAIGEELQRASAMGAGLPKATLPENDLELAALLGLLDGDTIKQSAIPDPILPSVEESAPSGSRLSRFFRNSANAAPGANAPTHEVAGSRISPPKSALPPSMSGSVSAAADLVRSTQSPSEDSPVLPVLAKIFGQQHNTTPAEVQPQATQPNLPTRGLRGVMRLEDIERGLVSGQSSSQSIDELKGGKQSRQSSLAAKGNPLQDPSQQAHLINQLYKISRMQEGSGEQQEHHHGAAGQQTQPGLHGLFGVPSSSQEPPSAVSAASATSAPHHPVVQALLANAHSNQQSPNPIFANILQNNPAMAAHIHASAQQMLAQFSLANPGQPIPQGIQDQINLLALRHHIALQQQHQHQQQQQQENLDMHHQHAHPLAAAAAHLQQQQQQQQQADPVTSSATSQGPGGLPPHLAALLSGLHQNAAQAAAPSNPLLHANILQRLAENPSLSEHIQASAQQMLAQMALSGQQQPFQDQINLAAMRNLLSAQQQQQQQQQQQEGSFDQSQANAAGSSSAVPPTPPAHSIPSLLAAAASAGQHPNAAALQALHHGTVLQRLAENPALINAHIQASVHQMMAQAALQNPGQPVPQQIQDQINMLAIRNRALMQQQVAAYVSMQQAAAAAQQQQQNAAKSAAAAGNRPTMIPASVQRVMRANGGATTTGAAGSASGTGQGSAE</sequence>
<dbReference type="PANTHER" id="PTHR12269">
    <property type="entry name" value="EUKARYOTIC TRANSLATION INITIATION FACTOR 4E TRANSPORTER"/>
    <property type="match status" value="1"/>
</dbReference>
<evidence type="ECO:0000313" key="4">
    <source>
        <dbReference type="EMBL" id="PAV80869.1"/>
    </source>
</evidence>
<dbReference type="Proteomes" id="UP000218231">
    <property type="component" value="Unassembled WGS sequence"/>
</dbReference>
<dbReference type="InterPro" id="IPR018862">
    <property type="entry name" value="eIF4E-T"/>
</dbReference>
<feature type="region of interest" description="Disordered" evidence="3">
    <location>
        <begin position="410"/>
        <end position="446"/>
    </location>
</feature>
<evidence type="ECO:0000256" key="2">
    <source>
        <dbReference type="ARBA" id="ARBA00022490"/>
    </source>
</evidence>
<dbReference type="EMBL" id="LIAE01007222">
    <property type="protein sequence ID" value="PAV80869.1"/>
    <property type="molecule type" value="Genomic_DNA"/>
</dbReference>
<feature type="compositionally biased region" description="Low complexity" evidence="3">
    <location>
        <begin position="890"/>
        <end position="901"/>
    </location>
</feature>
<dbReference type="PANTHER" id="PTHR12269:SF1">
    <property type="entry name" value="EUKARYOTIC TRANSLATION INITIATION FACTOR 4E TRANSPORTER"/>
    <property type="match status" value="1"/>
</dbReference>
<feature type="compositionally biased region" description="Low complexity" evidence="3">
    <location>
        <begin position="612"/>
        <end position="627"/>
    </location>
</feature>
<feature type="region of interest" description="Disordered" evidence="3">
    <location>
        <begin position="376"/>
        <end position="396"/>
    </location>
</feature>